<feature type="compositionally biased region" description="Basic residues" evidence="10">
    <location>
        <begin position="42"/>
        <end position="62"/>
    </location>
</feature>
<evidence type="ECO:0000256" key="6">
    <source>
        <dbReference type="ARBA" id="ARBA00023125"/>
    </source>
</evidence>
<evidence type="ECO:0000313" key="12">
    <source>
        <dbReference type="EMBL" id="CAA9994487.1"/>
    </source>
</evidence>
<evidence type="ECO:0000256" key="2">
    <source>
        <dbReference type="ARBA" id="ARBA00005402"/>
    </source>
</evidence>
<gene>
    <name evidence="12" type="ORF">NTEN_LOCUS1303</name>
</gene>
<evidence type="ECO:0000256" key="11">
    <source>
        <dbReference type="SAM" id="Phobius"/>
    </source>
</evidence>
<keyword evidence="5 11" id="KW-1133">Transmembrane helix</keyword>
<dbReference type="GO" id="GO:0005789">
    <property type="term" value="C:endoplasmic reticulum membrane"/>
    <property type="evidence" value="ECO:0007669"/>
    <property type="project" value="TreeGrafter"/>
</dbReference>
<dbReference type="GO" id="GO:0005637">
    <property type="term" value="C:nuclear inner membrane"/>
    <property type="evidence" value="ECO:0007669"/>
    <property type="project" value="UniProtKB-SubCell"/>
</dbReference>
<keyword evidence="3" id="KW-0597">Phosphoprotein</keyword>
<feature type="region of interest" description="Disordered" evidence="10">
    <location>
        <begin position="990"/>
        <end position="1134"/>
    </location>
</feature>
<dbReference type="AlphaFoldDB" id="A0A6H5FXF9"/>
<evidence type="ECO:0000256" key="1">
    <source>
        <dbReference type="ARBA" id="ARBA00004473"/>
    </source>
</evidence>
<feature type="transmembrane region" description="Helical" evidence="11">
    <location>
        <begin position="198"/>
        <end position="223"/>
    </location>
</feature>
<keyword evidence="8" id="KW-0675">Receptor</keyword>
<feature type="compositionally biased region" description="Basic residues" evidence="10">
    <location>
        <begin position="992"/>
        <end position="1005"/>
    </location>
</feature>
<feature type="transmembrane region" description="Helical" evidence="11">
    <location>
        <begin position="235"/>
        <end position="256"/>
    </location>
</feature>
<comment type="subcellular location">
    <subcellularLocation>
        <location evidence="1">Nucleus inner membrane</location>
        <topology evidence="1">Multi-pass membrane protein</topology>
    </subcellularLocation>
</comment>
<dbReference type="GO" id="GO:0003677">
    <property type="term" value="F:DNA binding"/>
    <property type="evidence" value="ECO:0007669"/>
    <property type="project" value="UniProtKB-KW"/>
</dbReference>
<evidence type="ECO:0000256" key="5">
    <source>
        <dbReference type="ARBA" id="ARBA00022989"/>
    </source>
</evidence>
<dbReference type="Proteomes" id="UP000479000">
    <property type="component" value="Unassembled WGS sequence"/>
</dbReference>
<accession>A0A6H5FXF9</accession>
<feature type="compositionally biased region" description="Low complexity" evidence="10">
    <location>
        <begin position="697"/>
        <end position="715"/>
    </location>
</feature>
<evidence type="ECO:0000256" key="7">
    <source>
        <dbReference type="ARBA" id="ARBA00023136"/>
    </source>
</evidence>
<feature type="compositionally biased region" description="Basic residues" evidence="10">
    <location>
        <begin position="874"/>
        <end position="885"/>
    </location>
</feature>
<feature type="region of interest" description="Disordered" evidence="10">
    <location>
        <begin position="1"/>
        <end position="67"/>
    </location>
</feature>
<dbReference type="GO" id="GO:0006695">
    <property type="term" value="P:cholesterol biosynthetic process"/>
    <property type="evidence" value="ECO:0007669"/>
    <property type="project" value="TreeGrafter"/>
</dbReference>
<feature type="compositionally biased region" description="Polar residues" evidence="10">
    <location>
        <begin position="403"/>
        <end position="416"/>
    </location>
</feature>
<evidence type="ECO:0000256" key="8">
    <source>
        <dbReference type="ARBA" id="ARBA00023170"/>
    </source>
</evidence>
<feature type="compositionally biased region" description="Basic and acidic residues" evidence="10">
    <location>
        <begin position="1006"/>
        <end position="1018"/>
    </location>
</feature>
<feature type="compositionally biased region" description="Low complexity" evidence="10">
    <location>
        <begin position="1055"/>
        <end position="1082"/>
    </location>
</feature>
<dbReference type="Pfam" id="PF01222">
    <property type="entry name" value="ERG4_ERG24"/>
    <property type="match status" value="1"/>
</dbReference>
<organism evidence="12 13">
    <name type="scientific">Nesidiocoris tenuis</name>
    <dbReference type="NCBI Taxonomy" id="355587"/>
    <lineage>
        <taxon>Eukaryota</taxon>
        <taxon>Metazoa</taxon>
        <taxon>Ecdysozoa</taxon>
        <taxon>Arthropoda</taxon>
        <taxon>Hexapoda</taxon>
        <taxon>Insecta</taxon>
        <taxon>Pterygota</taxon>
        <taxon>Neoptera</taxon>
        <taxon>Paraneoptera</taxon>
        <taxon>Hemiptera</taxon>
        <taxon>Heteroptera</taxon>
        <taxon>Panheteroptera</taxon>
        <taxon>Cimicomorpha</taxon>
        <taxon>Miridae</taxon>
        <taxon>Dicyphina</taxon>
        <taxon>Nesidiocoris</taxon>
    </lineage>
</organism>
<feature type="compositionally biased region" description="Polar residues" evidence="10">
    <location>
        <begin position="687"/>
        <end position="696"/>
    </location>
</feature>
<dbReference type="PANTHER" id="PTHR21257">
    <property type="entry name" value="DELTA(14)-STEROL REDUCTASE"/>
    <property type="match status" value="1"/>
</dbReference>
<feature type="region of interest" description="Disordered" evidence="10">
    <location>
        <begin position="942"/>
        <end position="964"/>
    </location>
</feature>
<feature type="transmembrane region" description="Helical" evidence="11">
    <location>
        <begin position="108"/>
        <end position="128"/>
    </location>
</feature>
<sequence length="1162" mass="122535">MNREARSSKPSGGSKKSPSRTRSSSRSRKTKPKEKTPEPKVRSKSKTRRSPSRSRGRPRKRTSTSPDVVTNSIQNVVERLASIIVTAAVLIGVKLYTTFPIVKLLDMSLPILTTSILTAIVLSVALYVKAVYQKTANHDYGKTGNVLYDIFAGAEVNPRVGPLDVKTALLRTALITTIIYDSLLIYKEVDGKGLAQISVNAVLVAALQIVFSLDFVIFESDLLSSFTVNQDGTGLLLLLHGALFPFWITLLPKYLYLSRTPHNVWLSSIAGVVFLIGYIIHRISNHQKRKVKKDSSAVPSKDVIHSRSSVLYKGGLWGLVRHPNYLGALIIYSSWSVLALAAAPVHWIPVAISVVNLVEIATQIARVESRSEERHGAIWNSYAAQVKYRILPRHGGSRDETHSNCGLSGSHDPNSNNRTISYDRSFVYAATDRTTGGEDAIDENFNGGFVMCSANVGGLSTRMSAMSASSPPAGLMPLSLISEHKTNAPGVQPIQRTPEKIQSQAQPANLNAQQQITSQPSLGMKLGPNVANGMEIPSPSTIPFAHAQLPQDTSSLSGDSPAPGPPPSTHVQIINKDSAGLQGLDLGMNAAPAPVIPSVPLRQNDVPPSIPETIRLPIAPGLTITPIGVPAAHPPPAPSAPIQAAPVPVQVAPVPLQAAPVPVPASLPNQAAPAPSPPVLPPSAPSERTSQPVNDTPSAQPAPALSEAALAANPPVRAPHPAPQEARPAPSEPAPATEKAPVPAAPATADTAEKPRLPAVTAAPVAPVPAAPAPKGNISTPTPSTPAKATSSASEPAKPAVEAVPSAKESAAVPTSAPEAPKQSASAPTGATAPPETPSAASTTPQPPADATPLKPRRTPKRLETPRVATTSARRCRTSTKAVRKSRFDGSQRIRMVITTPPISTITLASLSGWTRTWHLLVTWRTPQSLGNRDPGGRECGNCHSGEQEVPGSSPAGEGGGTQVLPLTFLRDGQFVSRAVDLSLYRNEEQLKKRKKKATKRAKSPKKIETPSRSERSSKRAKLVKTAPEPVKRLPARGSGSIAKRRSAPVPPAASKPAPSSSTRKSSSVAQASSSASSTPAQTKKESAPSKAEAATPASKSAAKRKAAPAPASAPPADKRSRRDPTTKTKKYCTLNGQLFPTFAPFGCLLLLSFKNCQLPKQ</sequence>
<keyword evidence="13" id="KW-1185">Reference proteome</keyword>
<keyword evidence="9" id="KW-0539">Nucleus</keyword>
<dbReference type="Gene3D" id="1.20.120.1630">
    <property type="match status" value="1"/>
</dbReference>
<evidence type="ECO:0000256" key="9">
    <source>
        <dbReference type="ARBA" id="ARBA00023242"/>
    </source>
</evidence>
<feature type="compositionally biased region" description="Low complexity" evidence="10">
    <location>
        <begin position="824"/>
        <end position="844"/>
    </location>
</feature>
<dbReference type="OrthoDB" id="5326588at2759"/>
<evidence type="ECO:0000256" key="4">
    <source>
        <dbReference type="ARBA" id="ARBA00022692"/>
    </source>
</evidence>
<evidence type="ECO:0000256" key="10">
    <source>
        <dbReference type="SAM" id="MobiDB-lite"/>
    </source>
</evidence>
<name>A0A6H5FXF9_9HEMI</name>
<evidence type="ECO:0000313" key="13">
    <source>
        <dbReference type="Proteomes" id="UP000479000"/>
    </source>
</evidence>
<comment type="similarity">
    <text evidence="2">Belongs to the ERG4/ERG24 family.</text>
</comment>
<keyword evidence="7 11" id="KW-0472">Membrane</keyword>
<feature type="region of interest" description="Disordered" evidence="10">
    <location>
        <begin position="550"/>
        <end position="570"/>
    </location>
</feature>
<dbReference type="PRINTS" id="PR01217">
    <property type="entry name" value="PRICHEXTENSN"/>
</dbReference>
<reference evidence="12 13" key="1">
    <citation type="submission" date="2020-02" db="EMBL/GenBank/DDBJ databases">
        <authorList>
            <person name="Ferguson B K."/>
        </authorList>
    </citation>
    <scope>NUCLEOTIDE SEQUENCE [LARGE SCALE GENOMIC DNA]</scope>
</reference>
<feature type="compositionally biased region" description="Basic residues" evidence="10">
    <location>
        <begin position="17"/>
        <end position="32"/>
    </location>
</feature>
<dbReference type="InterPro" id="IPR001171">
    <property type="entry name" value="ERG24_DHCR-like"/>
</dbReference>
<dbReference type="GO" id="GO:0050613">
    <property type="term" value="F:Delta14-sterol reductase activity"/>
    <property type="evidence" value="ECO:0007669"/>
    <property type="project" value="TreeGrafter"/>
</dbReference>
<feature type="compositionally biased region" description="Low complexity" evidence="10">
    <location>
        <begin position="779"/>
        <end position="800"/>
    </location>
</feature>
<dbReference type="EMBL" id="CADCXU010001993">
    <property type="protein sequence ID" value="CAA9994487.1"/>
    <property type="molecule type" value="Genomic_DNA"/>
</dbReference>
<keyword evidence="4 11" id="KW-0812">Transmembrane</keyword>
<protein>
    <submittedName>
        <fullName evidence="12">Uncharacterized protein</fullName>
    </submittedName>
</protein>
<feature type="transmembrane region" description="Helical" evidence="11">
    <location>
        <begin position="80"/>
        <end position="102"/>
    </location>
</feature>
<feature type="compositionally biased region" description="Low complexity" evidence="10">
    <location>
        <begin position="723"/>
        <end position="750"/>
    </location>
</feature>
<keyword evidence="6" id="KW-0238">DNA-binding</keyword>
<feature type="transmembrane region" description="Helical" evidence="11">
    <location>
        <begin position="262"/>
        <end position="280"/>
    </location>
</feature>
<feature type="region of interest" description="Disordered" evidence="10">
    <location>
        <begin position="667"/>
        <end position="887"/>
    </location>
</feature>
<feature type="compositionally biased region" description="Low complexity" evidence="10">
    <location>
        <begin position="1089"/>
        <end position="1101"/>
    </location>
</feature>
<feature type="compositionally biased region" description="Pro residues" evidence="10">
    <location>
        <begin position="674"/>
        <end position="684"/>
    </location>
</feature>
<dbReference type="PROSITE" id="PS50244">
    <property type="entry name" value="S5A_REDUCTASE"/>
    <property type="match status" value="1"/>
</dbReference>
<feature type="compositionally biased region" description="Basic and acidic residues" evidence="10">
    <location>
        <begin position="1117"/>
        <end position="1127"/>
    </location>
</feature>
<evidence type="ECO:0000256" key="3">
    <source>
        <dbReference type="ARBA" id="ARBA00022553"/>
    </source>
</evidence>
<dbReference type="PANTHER" id="PTHR21257:SF55">
    <property type="entry name" value="DELTA(14)-STEROL REDUCTASE LBR"/>
    <property type="match status" value="1"/>
</dbReference>
<proteinExistence type="inferred from homology"/>
<feature type="region of interest" description="Disordered" evidence="10">
    <location>
        <begin position="395"/>
        <end position="416"/>
    </location>
</feature>